<dbReference type="InterPro" id="IPR003661">
    <property type="entry name" value="HisK_dim/P_dom"/>
</dbReference>
<evidence type="ECO:0000256" key="1">
    <source>
        <dbReference type="ARBA" id="ARBA00000085"/>
    </source>
</evidence>
<gene>
    <name evidence="14" type="ORF">ACFQKB_39595</name>
</gene>
<dbReference type="Pfam" id="PF02518">
    <property type="entry name" value="HATPase_c"/>
    <property type="match status" value="1"/>
</dbReference>
<evidence type="ECO:0000256" key="2">
    <source>
        <dbReference type="ARBA" id="ARBA00004236"/>
    </source>
</evidence>
<feature type="domain" description="Histidine kinase" evidence="12">
    <location>
        <begin position="229"/>
        <end position="434"/>
    </location>
</feature>
<dbReference type="SMART" id="SM00388">
    <property type="entry name" value="HisKA"/>
    <property type="match status" value="1"/>
</dbReference>
<dbReference type="InterPro" id="IPR036890">
    <property type="entry name" value="HATPase_C_sf"/>
</dbReference>
<dbReference type="GO" id="GO:0016301">
    <property type="term" value="F:kinase activity"/>
    <property type="evidence" value="ECO:0007669"/>
    <property type="project" value="UniProtKB-KW"/>
</dbReference>
<evidence type="ECO:0000256" key="7">
    <source>
        <dbReference type="ARBA" id="ARBA00022777"/>
    </source>
</evidence>
<keyword evidence="8 11" id="KW-1133">Transmembrane helix</keyword>
<evidence type="ECO:0000256" key="10">
    <source>
        <dbReference type="ARBA" id="ARBA00023136"/>
    </source>
</evidence>
<dbReference type="SUPFAM" id="SSF55874">
    <property type="entry name" value="ATPase domain of HSP90 chaperone/DNA topoisomerase II/histidine kinase"/>
    <property type="match status" value="1"/>
</dbReference>
<keyword evidence="15" id="KW-1185">Reference proteome</keyword>
<dbReference type="InterPro" id="IPR036097">
    <property type="entry name" value="HisK_dim/P_sf"/>
</dbReference>
<evidence type="ECO:0000313" key="14">
    <source>
        <dbReference type="EMBL" id="MFC6885919.1"/>
    </source>
</evidence>
<dbReference type="Proteomes" id="UP001596380">
    <property type="component" value="Unassembled WGS sequence"/>
</dbReference>
<dbReference type="InterPro" id="IPR003594">
    <property type="entry name" value="HATPase_dom"/>
</dbReference>
<evidence type="ECO:0000256" key="4">
    <source>
        <dbReference type="ARBA" id="ARBA00022553"/>
    </source>
</evidence>
<sequence>MAGLLALAGFAVTGAGLDLVIRDRIENGAFADTERAATDWIGSMRQARPPEPITSSRVPLLQLVDSRGRIVVASRAAAGRGPLSGAHPPEHDRIQYRKECSGGRCVLVTASRVSPQEAGLLWAGEPHTVYAGMDEPSLLASHRLDLYVGIGVLLAGTLTGWATWLVVRRTLRPVAAMRARIAEITVSDLSLRVPAPPGHDAIAGLATTANETLSRLEEAVGQQRRFASLVSHELRSPLTGLHAQLEEALLDPDGDPYEAIRSALSTTERFQSIIDEMLVFARIRTEAPEPPDRFDLGELARESAASQPPDIPVKVRVDDEVEVLANRLQLGGALTNLLANAQRHAREVVEIAVVRSDGKALVTVVDDGDGIEPENRERVFEPFVRLAEGTRRDPRGSGLGLAISRAVVEAHGGTLCVEDSDRGARFALRLPLPED</sequence>
<dbReference type="PANTHER" id="PTHR45436:SF5">
    <property type="entry name" value="SENSOR HISTIDINE KINASE TRCS"/>
    <property type="match status" value="1"/>
</dbReference>
<keyword evidence="10 11" id="KW-0472">Membrane</keyword>
<feature type="transmembrane region" description="Helical" evidence="11">
    <location>
        <begin position="146"/>
        <end position="167"/>
    </location>
</feature>
<comment type="caution">
    <text evidence="14">The sequence shown here is derived from an EMBL/GenBank/DDBJ whole genome shotgun (WGS) entry which is preliminary data.</text>
</comment>
<feature type="domain" description="HAMP" evidence="13">
    <location>
        <begin position="168"/>
        <end position="221"/>
    </location>
</feature>
<dbReference type="Gene3D" id="1.10.287.130">
    <property type="match status" value="1"/>
</dbReference>
<dbReference type="CDD" id="cd00082">
    <property type="entry name" value="HisKA"/>
    <property type="match status" value="1"/>
</dbReference>
<evidence type="ECO:0000259" key="12">
    <source>
        <dbReference type="PROSITE" id="PS50109"/>
    </source>
</evidence>
<evidence type="ECO:0000256" key="6">
    <source>
        <dbReference type="ARBA" id="ARBA00022692"/>
    </source>
</evidence>
<evidence type="ECO:0000256" key="9">
    <source>
        <dbReference type="ARBA" id="ARBA00023012"/>
    </source>
</evidence>
<dbReference type="InterPro" id="IPR005467">
    <property type="entry name" value="His_kinase_dom"/>
</dbReference>
<dbReference type="SMART" id="SM00304">
    <property type="entry name" value="HAMP"/>
    <property type="match status" value="1"/>
</dbReference>
<evidence type="ECO:0000313" key="15">
    <source>
        <dbReference type="Proteomes" id="UP001596380"/>
    </source>
</evidence>
<dbReference type="RefSeq" id="WP_160826496.1">
    <property type="nucleotide sequence ID" value="NZ_JBHSXS010000045.1"/>
</dbReference>
<dbReference type="Gene3D" id="3.30.565.10">
    <property type="entry name" value="Histidine kinase-like ATPase, C-terminal domain"/>
    <property type="match status" value="1"/>
</dbReference>
<dbReference type="PANTHER" id="PTHR45436">
    <property type="entry name" value="SENSOR HISTIDINE KINASE YKOH"/>
    <property type="match status" value="1"/>
</dbReference>
<reference evidence="15" key="1">
    <citation type="journal article" date="2019" name="Int. J. Syst. Evol. Microbiol.">
        <title>The Global Catalogue of Microorganisms (GCM) 10K type strain sequencing project: providing services to taxonomists for standard genome sequencing and annotation.</title>
        <authorList>
            <consortium name="The Broad Institute Genomics Platform"/>
            <consortium name="The Broad Institute Genome Sequencing Center for Infectious Disease"/>
            <person name="Wu L."/>
            <person name="Ma J."/>
        </authorList>
    </citation>
    <scope>NUCLEOTIDE SEQUENCE [LARGE SCALE GENOMIC DNA]</scope>
    <source>
        <strain evidence="15">JCM 3369</strain>
    </source>
</reference>
<comment type="catalytic activity">
    <reaction evidence="1">
        <text>ATP + protein L-histidine = ADP + protein N-phospho-L-histidine.</text>
        <dbReference type="EC" id="2.7.13.3"/>
    </reaction>
</comment>
<comment type="subcellular location">
    <subcellularLocation>
        <location evidence="2">Cell membrane</location>
    </subcellularLocation>
</comment>
<evidence type="ECO:0000259" key="13">
    <source>
        <dbReference type="PROSITE" id="PS50885"/>
    </source>
</evidence>
<dbReference type="Pfam" id="PF00512">
    <property type="entry name" value="HisKA"/>
    <property type="match status" value="1"/>
</dbReference>
<dbReference type="InterPro" id="IPR050428">
    <property type="entry name" value="TCS_sensor_his_kinase"/>
</dbReference>
<protein>
    <recommendedName>
        <fullName evidence="3">histidine kinase</fullName>
        <ecNumber evidence="3">2.7.13.3</ecNumber>
    </recommendedName>
</protein>
<evidence type="ECO:0000256" key="8">
    <source>
        <dbReference type="ARBA" id="ARBA00022989"/>
    </source>
</evidence>
<dbReference type="PROSITE" id="PS50109">
    <property type="entry name" value="HIS_KIN"/>
    <property type="match status" value="1"/>
</dbReference>
<evidence type="ECO:0000256" key="5">
    <source>
        <dbReference type="ARBA" id="ARBA00022679"/>
    </source>
</evidence>
<keyword evidence="4" id="KW-0597">Phosphoprotein</keyword>
<dbReference type="PROSITE" id="PS50885">
    <property type="entry name" value="HAMP"/>
    <property type="match status" value="1"/>
</dbReference>
<dbReference type="InterPro" id="IPR003660">
    <property type="entry name" value="HAMP_dom"/>
</dbReference>
<dbReference type="EC" id="2.7.13.3" evidence="3"/>
<accession>A0ABW2CVQ8</accession>
<dbReference type="EMBL" id="JBHSXS010000045">
    <property type="protein sequence ID" value="MFC6885919.1"/>
    <property type="molecule type" value="Genomic_DNA"/>
</dbReference>
<organism evidence="14 15">
    <name type="scientific">Actinomadura yumaensis</name>
    <dbReference type="NCBI Taxonomy" id="111807"/>
    <lineage>
        <taxon>Bacteria</taxon>
        <taxon>Bacillati</taxon>
        <taxon>Actinomycetota</taxon>
        <taxon>Actinomycetes</taxon>
        <taxon>Streptosporangiales</taxon>
        <taxon>Thermomonosporaceae</taxon>
        <taxon>Actinomadura</taxon>
    </lineage>
</organism>
<keyword evidence="5" id="KW-0808">Transferase</keyword>
<proteinExistence type="predicted"/>
<evidence type="ECO:0000256" key="11">
    <source>
        <dbReference type="SAM" id="Phobius"/>
    </source>
</evidence>
<dbReference type="Gene3D" id="6.10.340.10">
    <property type="match status" value="1"/>
</dbReference>
<evidence type="ECO:0000256" key="3">
    <source>
        <dbReference type="ARBA" id="ARBA00012438"/>
    </source>
</evidence>
<dbReference type="SMART" id="SM00387">
    <property type="entry name" value="HATPase_c"/>
    <property type="match status" value="1"/>
</dbReference>
<dbReference type="InterPro" id="IPR004358">
    <property type="entry name" value="Sig_transdc_His_kin-like_C"/>
</dbReference>
<keyword evidence="9" id="KW-0902">Two-component regulatory system</keyword>
<dbReference type="SUPFAM" id="SSF47384">
    <property type="entry name" value="Homodimeric domain of signal transducing histidine kinase"/>
    <property type="match status" value="1"/>
</dbReference>
<keyword evidence="6 11" id="KW-0812">Transmembrane</keyword>
<dbReference type="PRINTS" id="PR00344">
    <property type="entry name" value="BCTRLSENSOR"/>
</dbReference>
<keyword evidence="7 14" id="KW-0418">Kinase</keyword>
<name>A0ABW2CVQ8_9ACTN</name>